<evidence type="ECO:0000256" key="3">
    <source>
        <dbReference type="ARBA" id="ARBA00022448"/>
    </source>
</evidence>
<evidence type="ECO:0000256" key="12">
    <source>
        <dbReference type="RuleBase" id="RU003857"/>
    </source>
</evidence>
<evidence type="ECO:0000256" key="11">
    <source>
        <dbReference type="ARBA" id="ARBA00023303"/>
    </source>
</evidence>
<feature type="transmembrane region" description="Helical" evidence="13">
    <location>
        <begin position="149"/>
        <end position="167"/>
    </location>
</feature>
<dbReference type="GO" id="GO:0005886">
    <property type="term" value="C:plasma membrane"/>
    <property type="evidence" value="ECO:0007669"/>
    <property type="project" value="TreeGrafter"/>
</dbReference>
<dbReference type="InterPro" id="IPR003280">
    <property type="entry name" value="2pore_dom_K_chnl"/>
</dbReference>
<dbReference type="PANTHER" id="PTHR11003:SF142">
    <property type="entry name" value="POTASSIUM CHANNEL DOMAIN-CONTAINING PROTEIN"/>
    <property type="match status" value="1"/>
</dbReference>
<keyword evidence="7" id="KW-0630">Potassium</keyword>
<protein>
    <submittedName>
        <fullName evidence="15">Potassium channel subfamily K member 16-like</fullName>
    </submittedName>
</protein>
<keyword evidence="10 13" id="KW-0472">Membrane</keyword>
<name>A0A8J5TK37_HOMAM</name>
<evidence type="ECO:0000256" key="6">
    <source>
        <dbReference type="ARBA" id="ARBA00022826"/>
    </source>
</evidence>
<feature type="transmembrane region" description="Helical" evidence="13">
    <location>
        <begin position="211"/>
        <end position="233"/>
    </location>
</feature>
<evidence type="ECO:0000259" key="14">
    <source>
        <dbReference type="Pfam" id="PF07885"/>
    </source>
</evidence>
<sequence length="386" mass="43260">MKENERLRKAAGHVSFFLVLVLYTSLGAKVFQVLEYKVEMRNQEQVWTHLQEKRQQLIEQVLNLTSLQQQQEDDGVQMVTDEPGTEELVWQWLREYEVVMEESEGAGVSPLDTQIHTRWAYTQALFFSATVLTTIGYGNIAPSTVEGRVFCMVYALVGIPLTLSVIADLGDVLASFIPANTFENRLPKYVNSLFLSIGLTENVPLRGKLRAVTTVLLILTLLVGFIALGGVLFMWQNNWTFMEGFYFSFITTTTIGFGDLVPATSTLCMLYIILGLALTSMVIELVRRKYASSWAQMKQLSSRLHTLSGPLAEAMRKLAESGAGEVEMDEELVRELRDLNVALAKVQQEETGTETVTTGNEDAWAALLDMAAKKKRITVVMYESNV</sequence>
<keyword evidence="4" id="KW-0633">Potassium transport</keyword>
<evidence type="ECO:0000256" key="7">
    <source>
        <dbReference type="ARBA" id="ARBA00022958"/>
    </source>
</evidence>
<feature type="domain" description="Potassium channel" evidence="14">
    <location>
        <begin position="117"/>
        <end position="173"/>
    </location>
</feature>
<feature type="domain" description="Potassium channel" evidence="14">
    <location>
        <begin position="221"/>
        <end position="288"/>
    </location>
</feature>
<keyword evidence="16" id="KW-1185">Reference proteome</keyword>
<evidence type="ECO:0000256" key="2">
    <source>
        <dbReference type="ARBA" id="ARBA00006666"/>
    </source>
</evidence>
<keyword evidence="6" id="KW-0631">Potassium channel</keyword>
<evidence type="ECO:0000256" key="1">
    <source>
        <dbReference type="ARBA" id="ARBA00004141"/>
    </source>
</evidence>
<dbReference type="EMBL" id="JAHLQT010003055">
    <property type="protein sequence ID" value="KAG7176566.1"/>
    <property type="molecule type" value="Genomic_DNA"/>
</dbReference>
<dbReference type="GO" id="GO:0022841">
    <property type="term" value="F:potassium ion leak channel activity"/>
    <property type="evidence" value="ECO:0007669"/>
    <property type="project" value="TreeGrafter"/>
</dbReference>
<keyword evidence="9 12" id="KW-0406">Ion transport</keyword>
<dbReference type="SUPFAM" id="SSF81324">
    <property type="entry name" value="Voltage-gated potassium channels"/>
    <property type="match status" value="2"/>
</dbReference>
<organism evidence="15 16">
    <name type="scientific">Homarus americanus</name>
    <name type="common">American lobster</name>
    <dbReference type="NCBI Taxonomy" id="6706"/>
    <lineage>
        <taxon>Eukaryota</taxon>
        <taxon>Metazoa</taxon>
        <taxon>Ecdysozoa</taxon>
        <taxon>Arthropoda</taxon>
        <taxon>Crustacea</taxon>
        <taxon>Multicrustacea</taxon>
        <taxon>Malacostraca</taxon>
        <taxon>Eumalacostraca</taxon>
        <taxon>Eucarida</taxon>
        <taxon>Decapoda</taxon>
        <taxon>Pleocyemata</taxon>
        <taxon>Astacidea</taxon>
        <taxon>Nephropoidea</taxon>
        <taxon>Nephropidae</taxon>
        <taxon>Homarus</taxon>
    </lineage>
</organism>
<reference evidence="15" key="1">
    <citation type="journal article" date="2021" name="Sci. Adv.">
        <title>The American lobster genome reveals insights on longevity, neural, and immune adaptations.</title>
        <authorList>
            <person name="Polinski J.M."/>
            <person name="Zimin A.V."/>
            <person name="Clark K.F."/>
            <person name="Kohn A.B."/>
            <person name="Sadowski N."/>
            <person name="Timp W."/>
            <person name="Ptitsyn A."/>
            <person name="Khanna P."/>
            <person name="Romanova D.Y."/>
            <person name="Williams P."/>
            <person name="Greenwood S.J."/>
            <person name="Moroz L.L."/>
            <person name="Walt D.R."/>
            <person name="Bodnar A.G."/>
        </authorList>
    </citation>
    <scope>NUCLEOTIDE SEQUENCE</scope>
    <source>
        <strain evidence="15">GMGI-L3</strain>
    </source>
</reference>
<dbReference type="PRINTS" id="PR01095">
    <property type="entry name" value="TASKCHANNEL"/>
</dbReference>
<keyword evidence="11 12" id="KW-0407">Ion channel</keyword>
<dbReference type="GO" id="GO:0030322">
    <property type="term" value="P:stabilization of membrane potential"/>
    <property type="evidence" value="ECO:0007669"/>
    <property type="project" value="TreeGrafter"/>
</dbReference>
<keyword evidence="8 13" id="KW-1133">Transmembrane helix</keyword>
<evidence type="ECO:0000313" key="15">
    <source>
        <dbReference type="EMBL" id="KAG7176566.1"/>
    </source>
</evidence>
<evidence type="ECO:0000313" key="16">
    <source>
        <dbReference type="Proteomes" id="UP000747542"/>
    </source>
</evidence>
<comment type="subcellular location">
    <subcellularLocation>
        <location evidence="1">Membrane</location>
        <topology evidence="1">Multi-pass membrane protein</topology>
    </subcellularLocation>
</comment>
<comment type="similarity">
    <text evidence="2 12">Belongs to the two pore domain potassium channel (TC 1.A.1.8) family.</text>
</comment>
<evidence type="ECO:0000256" key="13">
    <source>
        <dbReference type="SAM" id="Phobius"/>
    </source>
</evidence>
<evidence type="ECO:0000256" key="10">
    <source>
        <dbReference type="ARBA" id="ARBA00023136"/>
    </source>
</evidence>
<evidence type="ECO:0000256" key="9">
    <source>
        <dbReference type="ARBA" id="ARBA00023065"/>
    </source>
</evidence>
<dbReference type="Pfam" id="PF07885">
    <property type="entry name" value="Ion_trans_2"/>
    <property type="match status" value="2"/>
</dbReference>
<dbReference type="AlphaFoldDB" id="A0A8J5TK37"/>
<feature type="transmembrane region" description="Helical" evidence="13">
    <location>
        <begin position="119"/>
        <end position="137"/>
    </location>
</feature>
<feature type="transmembrane region" description="Helical" evidence="13">
    <location>
        <begin position="245"/>
        <end position="263"/>
    </location>
</feature>
<keyword evidence="3 12" id="KW-0813">Transport</keyword>
<comment type="caution">
    <text evidence="15">The sequence shown here is derived from an EMBL/GenBank/DDBJ whole genome shotgun (WGS) entry which is preliminary data.</text>
</comment>
<dbReference type="InterPro" id="IPR013099">
    <property type="entry name" value="K_chnl_dom"/>
</dbReference>
<dbReference type="PANTHER" id="PTHR11003">
    <property type="entry name" value="POTASSIUM CHANNEL, SUBFAMILY K"/>
    <property type="match status" value="1"/>
</dbReference>
<dbReference type="PRINTS" id="PR01333">
    <property type="entry name" value="2POREKCHANEL"/>
</dbReference>
<keyword evidence="5 12" id="KW-0812">Transmembrane</keyword>
<dbReference type="Proteomes" id="UP000747542">
    <property type="component" value="Unassembled WGS sequence"/>
</dbReference>
<dbReference type="GO" id="GO:0015271">
    <property type="term" value="F:outward rectifier potassium channel activity"/>
    <property type="evidence" value="ECO:0007669"/>
    <property type="project" value="TreeGrafter"/>
</dbReference>
<evidence type="ECO:0000256" key="4">
    <source>
        <dbReference type="ARBA" id="ARBA00022538"/>
    </source>
</evidence>
<feature type="transmembrane region" description="Helical" evidence="13">
    <location>
        <begin position="269"/>
        <end position="286"/>
    </location>
</feature>
<gene>
    <name evidence="15" type="primary">Kcnk16-L</name>
    <name evidence="15" type="ORF">Hamer_G015365</name>
</gene>
<dbReference type="InterPro" id="IPR003092">
    <property type="entry name" value="2pore_dom_K_chnl_TASK"/>
</dbReference>
<accession>A0A8J5TK37</accession>
<evidence type="ECO:0000256" key="8">
    <source>
        <dbReference type="ARBA" id="ARBA00022989"/>
    </source>
</evidence>
<evidence type="ECO:0000256" key="5">
    <source>
        <dbReference type="ARBA" id="ARBA00022692"/>
    </source>
</evidence>
<dbReference type="Gene3D" id="1.10.287.70">
    <property type="match status" value="1"/>
</dbReference>
<proteinExistence type="inferred from homology"/>